<keyword evidence="6" id="KW-1185">Reference proteome</keyword>
<dbReference type="SUPFAM" id="SSF51445">
    <property type="entry name" value="(Trans)glycosidases"/>
    <property type="match status" value="1"/>
</dbReference>
<sequence>MPQARFAFPKGFLWGCATAAHQVEGGNTNNNWYAWENEPGRIIHGHQSGKACDWWSGRWREDFDRAAETGQNAHRLSIEWSRVQPAPDRWDENAIDAYREMIRGLIQRKLTPMVTLHHFTDPLWLTEQGGWESEQAPELFAVYVRKIVEALKDLVSLWITINEPNVYTYGGYLNGGFPPGKNDMNLAFQVLFNLLKGHSLAYKIIHDLQPSALVGIAPNYRSFYPARAWLPLDAAAANLLHASYNDAFPRATRTGTLKFGFKSAELPAALGTMDFVGINYYTRDLVKFALKPAQMFNERFFPPDAALSETGFLANVPDGFREGLRWAEKFGLPIYITENGVEDSKDLLRPRYLVEHIHQVWRIANLNVPIKGYFQWSLVDNFEWERGWTQRFGLWGLDVDTQKRIRRPSVDLYEAICKQNAIHSDVVQRFAPQSFARLFPE</sequence>
<dbReference type="PATRIC" id="fig|1134406.4.peg.2832"/>
<evidence type="ECO:0000256" key="1">
    <source>
        <dbReference type="ARBA" id="ARBA00010838"/>
    </source>
</evidence>
<protein>
    <recommendedName>
        <fullName evidence="7">Glycoside hydrolase family 1 protein</fullName>
    </recommendedName>
</protein>
<accession>A0A0P6XPK2</accession>
<dbReference type="PANTHER" id="PTHR10353">
    <property type="entry name" value="GLYCOSYL HYDROLASE"/>
    <property type="match status" value="1"/>
</dbReference>
<organism evidence="5 6">
    <name type="scientific">Ornatilinea apprima</name>
    <dbReference type="NCBI Taxonomy" id="1134406"/>
    <lineage>
        <taxon>Bacteria</taxon>
        <taxon>Bacillati</taxon>
        <taxon>Chloroflexota</taxon>
        <taxon>Anaerolineae</taxon>
        <taxon>Anaerolineales</taxon>
        <taxon>Anaerolineaceae</taxon>
        <taxon>Ornatilinea</taxon>
    </lineage>
</organism>
<dbReference type="InterPro" id="IPR033132">
    <property type="entry name" value="GH_1_N_CS"/>
</dbReference>
<evidence type="ECO:0000256" key="2">
    <source>
        <dbReference type="ARBA" id="ARBA00022801"/>
    </source>
</evidence>
<dbReference type="STRING" id="1134406.ADN00_06620"/>
<dbReference type="InterPro" id="IPR017853">
    <property type="entry name" value="GH"/>
</dbReference>
<keyword evidence="3" id="KW-0326">Glycosidase</keyword>
<evidence type="ECO:0000256" key="3">
    <source>
        <dbReference type="ARBA" id="ARBA00023295"/>
    </source>
</evidence>
<dbReference type="GO" id="GO:0005975">
    <property type="term" value="P:carbohydrate metabolic process"/>
    <property type="evidence" value="ECO:0007669"/>
    <property type="project" value="InterPro"/>
</dbReference>
<dbReference type="AlphaFoldDB" id="A0A0P6XPK2"/>
<evidence type="ECO:0008006" key="7">
    <source>
        <dbReference type="Google" id="ProtNLM"/>
    </source>
</evidence>
<dbReference type="GO" id="GO:0008422">
    <property type="term" value="F:beta-glucosidase activity"/>
    <property type="evidence" value="ECO:0007669"/>
    <property type="project" value="TreeGrafter"/>
</dbReference>
<keyword evidence="2" id="KW-0378">Hydrolase</keyword>
<comment type="caution">
    <text evidence="5">The sequence shown here is derived from an EMBL/GenBank/DDBJ whole genome shotgun (WGS) entry which is preliminary data.</text>
</comment>
<reference evidence="5 6" key="1">
    <citation type="submission" date="2015-07" db="EMBL/GenBank/DDBJ databases">
        <title>Genome sequence of Ornatilinea apprima DSM 23815.</title>
        <authorList>
            <person name="Hemp J."/>
            <person name="Ward L.M."/>
            <person name="Pace L.A."/>
            <person name="Fischer W.W."/>
        </authorList>
    </citation>
    <scope>NUCLEOTIDE SEQUENCE [LARGE SCALE GENOMIC DNA]</scope>
    <source>
        <strain evidence="5 6">P3M-1</strain>
    </source>
</reference>
<evidence type="ECO:0000313" key="5">
    <source>
        <dbReference type="EMBL" id="KPL78589.1"/>
    </source>
</evidence>
<evidence type="ECO:0000313" key="6">
    <source>
        <dbReference type="Proteomes" id="UP000050417"/>
    </source>
</evidence>
<name>A0A0P6XPK2_9CHLR</name>
<dbReference type="PROSITE" id="PS00653">
    <property type="entry name" value="GLYCOSYL_HYDROL_F1_2"/>
    <property type="match status" value="1"/>
</dbReference>
<dbReference type="PRINTS" id="PR00131">
    <property type="entry name" value="GLHYDRLASE1"/>
</dbReference>
<dbReference type="Pfam" id="PF00232">
    <property type="entry name" value="Glyco_hydro_1"/>
    <property type="match status" value="1"/>
</dbReference>
<proteinExistence type="inferred from homology"/>
<evidence type="ECO:0000256" key="4">
    <source>
        <dbReference type="RuleBase" id="RU003690"/>
    </source>
</evidence>
<dbReference type="OrthoDB" id="9765195at2"/>
<dbReference type="Gene3D" id="3.20.20.80">
    <property type="entry name" value="Glycosidases"/>
    <property type="match status" value="1"/>
</dbReference>
<dbReference type="PANTHER" id="PTHR10353:SF209">
    <property type="entry name" value="GALACTOLIPID GALACTOSYLTRANSFERASE SFR2, CHLOROPLASTIC"/>
    <property type="match status" value="1"/>
</dbReference>
<dbReference type="RefSeq" id="WP_075062191.1">
    <property type="nucleotide sequence ID" value="NZ_LGCL01000017.1"/>
</dbReference>
<dbReference type="EMBL" id="LGCL01000017">
    <property type="protein sequence ID" value="KPL78589.1"/>
    <property type="molecule type" value="Genomic_DNA"/>
</dbReference>
<dbReference type="InterPro" id="IPR001360">
    <property type="entry name" value="Glyco_hydro_1"/>
</dbReference>
<gene>
    <name evidence="5" type="ORF">ADN00_06620</name>
</gene>
<comment type="similarity">
    <text evidence="1 4">Belongs to the glycosyl hydrolase 1 family.</text>
</comment>
<dbReference type="Proteomes" id="UP000050417">
    <property type="component" value="Unassembled WGS sequence"/>
</dbReference>